<dbReference type="InterPro" id="IPR036388">
    <property type="entry name" value="WH-like_DNA-bd_sf"/>
</dbReference>
<name>L0KN90_MESAW</name>
<evidence type="ECO:0000256" key="2">
    <source>
        <dbReference type="ARBA" id="ARBA00023015"/>
    </source>
</evidence>
<dbReference type="eggNOG" id="COG0583">
    <property type="taxonomic scope" value="Bacteria"/>
</dbReference>
<dbReference type="Pfam" id="PF00126">
    <property type="entry name" value="HTH_1"/>
    <property type="match status" value="1"/>
</dbReference>
<reference evidence="7" key="1">
    <citation type="submission" date="2012-02" db="EMBL/GenBank/DDBJ databases">
        <title>Complete sequence of Mesorhizobium australicum WSM2073.</title>
        <authorList>
            <person name="Lucas S."/>
            <person name="Han J."/>
            <person name="Lapidus A."/>
            <person name="Cheng J.-F."/>
            <person name="Goodwin L."/>
            <person name="Pitluck S."/>
            <person name="Peters L."/>
            <person name="Gu W."/>
            <person name="Detter J.C."/>
            <person name="Han C."/>
            <person name="Tapia R."/>
            <person name="Land M."/>
            <person name="Hauser L."/>
            <person name="Kyrpides N."/>
            <person name="Ivanova N."/>
            <person name="Pagani I."/>
            <person name="Reeve W.G."/>
            <person name="Howieson J.G."/>
            <person name="Tiwari R.P."/>
            <person name="O'Hara G.W."/>
            <person name="Atkins C.A."/>
            <person name="Ronson C.W."/>
            <person name="Nandasena K.G."/>
            <person name="Woyke T."/>
        </authorList>
    </citation>
    <scope>NUCLEOTIDE SEQUENCE [LARGE SCALE GENOMIC DNA]</scope>
    <source>
        <strain evidence="7">LMG 24608 / HAMBI 3006 / WSM2073</strain>
    </source>
</reference>
<feature type="domain" description="HTH lysR-type" evidence="5">
    <location>
        <begin position="2"/>
        <end position="59"/>
    </location>
</feature>
<dbReference type="AlphaFoldDB" id="L0KN90"/>
<dbReference type="HOGENOM" id="CLU_039613_16_2_5"/>
<evidence type="ECO:0000256" key="4">
    <source>
        <dbReference type="ARBA" id="ARBA00023163"/>
    </source>
</evidence>
<dbReference type="Gene3D" id="1.10.10.10">
    <property type="entry name" value="Winged helix-like DNA-binding domain superfamily/Winged helix DNA-binding domain"/>
    <property type="match status" value="1"/>
</dbReference>
<dbReference type="SUPFAM" id="SSF53850">
    <property type="entry name" value="Periplasmic binding protein-like II"/>
    <property type="match status" value="1"/>
</dbReference>
<dbReference type="PANTHER" id="PTHR30537:SF81">
    <property type="entry name" value="TRANSCRIPTIONAL REGULATOR-RELATED"/>
    <property type="match status" value="1"/>
</dbReference>
<dbReference type="Proteomes" id="UP000010998">
    <property type="component" value="Chromosome"/>
</dbReference>
<protein>
    <submittedName>
        <fullName evidence="6">Transcriptional regulator</fullName>
    </submittedName>
</protein>
<proteinExistence type="inferred from homology"/>
<evidence type="ECO:0000313" key="6">
    <source>
        <dbReference type="EMBL" id="AGB45568.1"/>
    </source>
</evidence>
<dbReference type="InterPro" id="IPR036390">
    <property type="entry name" value="WH_DNA-bd_sf"/>
</dbReference>
<dbReference type="Gene3D" id="3.40.190.290">
    <property type="match status" value="1"/>
</dbReference>
<comment type="similarity">
    <text evidence="1">Belongs to the LysR transcriptional regulatory family.</text>
</comment>
<keyword evidence="2" id="KW-0805">Transcription regulation</keyword>
<keyword evidence="3" id="KW-0238">DNA-binding</keyword>
<evidence type="ECO:0000259" key="5">
    <source>
        <dbReference type="PROSITE" id="PS50931"/>
    </source>
</evidence>
<dbReference type="GO" id="GO:0043565">
    <property type="term" value="F:sequence-specific DNA binding"/>
    <property type="evidence" value="ECO:0007669"/>
    <property type="project" value="TreeGrafter"/>
</dbReference>
<gene>
    <name evidence="6" type="ordered locus">Mesau_03196</name>
</gene>
<dbReference type="PROSITE" id="PS50931">
    <property type="entry name" value="HTH_LYSR"/>
    <property type="match status" value="1"/>
</dbReference>
<dbReference type="EMBL" id="CP003358">
    <property type="protein sequence ID" value="AGB45568.1"/>
    <property type="molecule type" value="Genomic_DNA"/>
</dbReference>
<evidence type="ECO:0000256" key="1">
    <source>
        <dbReference type="ARBA" id="ARBA00009437"/>
    </source>
</evidence>
<dbReference type="PANTHER" id="PTHR30537">
    <property type="entry name" value="HTH-TYPE TRANSCRIPTIONAL REGULATOR"/>
    <property type="match status" value="1"/>
</dbReference>
<evidence type="ECO:0000256" key="3">
    <source>
        <dbReference type="ARBA" id="ARBA00023125"/>
    </source>
</evidence>
<accession>L0KN90</accession>
<dbReference type="InterPro" id="IPR000847">
    <property type="entry name" value="LysR_HTH_N"/>
</dbReference>
<dbReference type="GO" id="GO:0003700">
    <property type="term" value="F:DNA-binding transcription factor activity"/>
    <property type="evidence" value="ECO:0007669"/>
    <property type="project" value="InterPro"/>
</dbReference>
<dbReference type="SUPFAM" id="SSF46785">
    <property type="entry name" value="Winged helix' DNA-binding domain"/>
    <property type="match status" value="1"/>
</dbReference>
<sequence>MLKLESAAAFVAVAESGSISEAARRMSLSKSVISERLSELERGLGTKLLDRTTRKLSITEAGRGFYERAKRIMQEVADARAEIAERRGELAGPLRISAPTSFGILHLGPALYGFLAKHPGIELTLDLEDRFVSMVADGYDAIVRHGPVVEDGPVIVKKLASSRRFLVASPDYTEQFGLPVTTDDLKRHKGIIYSIRGAADWRFKISRRLVTIRPETALRVNNGILMRDAALAGLGLALLPAYFIRTEIADKRLTVVDVGAEPEGATIYIACPEDRRGSAKLRALTAWLRNAFGDPPYWEHEPALTSHREK</sequence>
<dbReference type="InterPro" id="IPR058163">
    <property type="entry name" value="LysR-type_TF_proteobact-type"/>
</dbReference>
<dbReference type="GO" id="GO:0006351">
    <property type="term" value="P:DNA-templated transcription"/>
    <property type="evidence" value="ECO:0007669"/>
    <property type="project" value="TreeGrafter"/>
</dbReference>
<organism evidence="6 7">
    <name type="scientific">Mesorhizobium australicum (strain HAMBI 3006 / LMG 24608 / WSM2073)</name>
    <dbReference type="NCBI Taxonomy" id="754035"/>
    <lineage>
        <taxon>Bacteria</taxon>
        <taxon>Pseudomonadati</taxon>
        <taxon>Pseudomonadota</taxon>
        <taxon>Alphaproteobacteria</taxon>
        <taxon>Hyphomicrobiales</taxon>
        <taxon>Phyllobacteriaceae</taxon>
        <taxon>Mesorhizobium</taxon>
    </lineage>
</organism>
<keyword evidence="4" id="KW-0804">Transcription</keyword>
<keyword evidence="7" id="KW-1185">Reference proteome</keyword>
<dbReference type="OrthoDB" id="9786526at2"/>
<dbReference type="GeneID" id="90990568"/>
<dbReference type="RefSeq" id="WP_015316991.1">
    <property type="nucleotide sequence ID" value="NC_019973.1"/>
</dbReference>
<dbReference type="STRING" id="754035.Mesau_03196"/>
<dbReference type="KEGG" id="mam:Mesau_03196"/>
<dbReference type="FunFam" id="1.10.10.10:FF:000001">
    <property type="entry name" value="LysR family transcriptional regulator"/>
    <property type="match status" value="1"/>
</dbReference>
<dbReference type="CDD" id="cd08422">
    <property type="entry name" value="PBP2_CrgA_like"/>
    <property type="match status" value="1"/>
</dbReference>
<dbReference type="InterPro" id="IPR005119">
    <property type="entry name" value="LysR_subst-bd"/>
</dbReference>
<evidence type="ECO:0000313" key="7">
    <source>
        <dbReference type="Proteomes" id="UP000010998"/>
    </source>
</evidence>
<dbReference type="Pfam" id="PF03466">
    <property type="entry name" value="LysR_substrate"/>
    <property type="match status" value="1"/>
</dbReference>